<dbReference type="GO" id="GO:0016020">
    <property type="term" value="C:membrane"/>
    <property type="evidence" value="ECO:0007669"/>
    <property type="project" value="UniProtKB-SubCell"/>
</dbReference>
<evidence type="ECO:0000256" key="2">
    <source>
        <dbReference type="ARBA" id="ARBA00022448"/>
    </source>
</evidence>
<protein>
    <recommendedName>
        <fullName evidence="8">Amino acid transporter transmembrane domain-containing protein</fullName>
    </recommendedName>
</protein>
<dbReference type="Pfam" id="PF01490">
    <property type="entry name" value="Aa_trans"/>
    <property type="match status" value="1"/>
</dbReference>
<feature type="transmembrane region" description="Helical" evidence="7">
    <location>
        <begin position="303"/>
        <end position="324"/>
    </location>
</feature>
<keyword evidence="6 7" id="KW-0472">Membrane</keyword>
<feature type="transmembrane region" description="Helical" evidence="7">
    <location>
        <begin position="403"/>
        <end position="424"/>
    </location>
</feature>
<dbReference type="EMBL" id="JAUHHV010000008">
    <property type="protein sequence ID" value="KAK1414084.1"/>
    <property type="molecule type" value="Genomic_DNA"/>
</dbReference>
<comment type="caution">
    <text evidence="9">The sequence shown here is derived from an EMBL/GenBank/DDBJ whole genome shotgun (WGS) entry which is preliminary data.</text>
</comment>
<keyword evidence="3 7" id="KW-0812">Transmembrane</keyword>
<evidence type="ECO:0000256" key="4">
    <source>
        <dbReference type="ARBA" id="ARBA00022970"/>
    </source>
</evidence>
<evidence type="ECO:0000256" key="6">
    <source>
        <dbReference type="ARBA" id="ARBA00023136"/>
    </source>
</evidence>
<dbReference type="AlphaFoldDB" id="A0AAD8K0C0"/>
<feature type="domain" description="Amino acid transporter transmembrane" evidence="8">
    <location>
        <begin position="41"/>
        <end position="424"/>
    </location>
</feature>
<keyword evidence="5 7" id="KW-1133">Transmembrane helix</keyword>
<keyword evidence="4" id="KW-0029">Amino-acid transport</keyword>
<feature type="transmembrane region" description="Helical" evidence="7">
    <location>
        <begin position="119"/>
        <end position="139"/>
    </location>
</feature>
<evidence type="ECO:0000256" key="3">
    <source>
        <dbReference type="ARBA" id="ARBA00022692"/>
    </source>
</evidence>
<gene>
    <name evidence="9" type="ORF">QVD17_29824</name>
</gene>
<feature type="transmembrane region" description="Helical" evidence="7">
    <location>
        <begin position="260"/>
        <end position="283"/>
    </location>
</feature>
<feature type="transmembrane region" description="Helical" evidence="7">
    <location>
        <begin position="185"/>
        <end position="207"/>
    </location>
</feature>
<evidence type="ECO:0000313" key="10">
    <source>
        <dbReference type="Proteomes" id="UP001229421"/>
    </source>
</evidence>
<reference evidence="9" key="1">
    <citation type="journal article" date="2023" name="bioRxiv">
        <title>Improved chromosome-level genome assembly for marigold (Tagetes erecta).</title>
        <authorList>
            <person name="Jiang F."/>
            <person name="Yuan L."/>
            <person name="Wang S."/>
            <person name="Wang H."/>
            <person name="Xu D."/>
            <person name="Wang A."/>
            <person name="Fan W."/>
        </authorList>
    </citation>
    <scope>NUCLEOTIDE SEQUENCE</scope>
    <source>
        <strain evidence="9">WSJ</strain>
        <tissue evidence="9">Leaf</tissue>
    </source>
</reference>
<sequence length="431" mass="46765">MEDKNHEDNSATIPFLHGDADHVVVIITSKQEQCKHNHMSGASFTSTCFNGINALSGVGIVSLPYAMASGGWLSLILLLLIASSAFYTGLLIQRCMDTDPTIKSYTDIGDRAFGKTGKAIVSITMNLEVYLIVTGFLILEGDNLSNLFPNMKLVVYGHHISSTCGFILLVSLIILPTCWLKNMSILSFVSASGVLASMIILGSVFWAGAVDDIGFQEKGKLVNWNGLPSAISLYAFCYSAHPIFPTLYTSMRNQRQFSKVLFLCFALCTVTYSLMAVIGYLMFGSNAASQITLNLPTNHMSSRVAICTTIVTPIAKYALFLAPIVNDIEARFQPSYNNKRMCSFLTRTALMISTIIVALCLPFYGPLMSLVGALLSASTSIIIPCACYLKISGIYKRIGVEMVIVGFVLLSGLIVAVVGTYVSFVDIKSQL</sequence>
<dbReference type="InterPro" id="IPR013057">
    <property type="entry name" value="AA_transpt_TM"/>
</dbReference>
<evidence type="ECO:0000313" key="9">
    <source>
        <dbReference type="EMBL" id="KAK1414084.1"/>
    </source>
</evidence>
<accession>A0AAD8K0C0</accession>
<dbReference type="GO" id="GO:0006865">
    <property type="term" value="P:amino acid transport"/>
    <property type="evidence" value="ECO:0007669"/>
    <property type="project" value="UniProtKB-KW"/>
</dbReference>
<dbReference type="PANTHER" id="PTHR48017">
    <property type="entry name" value="OS05G0424000 PROTEIN-RELATED"/>
    <property type="match status" value="1"/>
</dbReference>
<feature type="transmembrane region" description="Helical" evidence="7">
    <location>
        <begin position="370"/>
        <end position="391"/>
    </location>
</feature>
<name>A0AAD8K0C0_TARER</name>
<dbReference type="Proteomes" id="UP001229421">
    <property type="component" value="Unassembled WGS sequence"/>
</dbReference>
<feature type="transmembrane region" description="Helical" evidence="7">
    <location>
        <begin position="72"/>
        <end position="92"/>
    </location>
</feature>
<evidence type="ECO:0000259" key="8">
    <source>
        <dbReference type="Pfam" id="PF01490"/>
    </source>
</evidence>
<feature type="transmembrane region" description="Helical" evidence="7">
    <location>
        <begin position="344"/>
        <end position="364"/>
    </location>
</feature>
<organism evidence="9 10">
    <name type="scientific">Tagetes erecta</name>
    <name type="common">African marigold</name>
    <dbReference type="NCBI Taxonomy" id="13708"/>
    <lineage>
        <taxon>Eukaryota</taxon>
        <taxon>Viridiplantae</taxon>
        <taxon>Streptophyta</taxon>
        <taxon>Embryophyta</taxon>
        <taxon>Tracheophyta</taxon>
        <taxon>Spermatophyta</taxon>
        <taxon>Magnoliopsida</taxon>
        <taxon>eudicotyledons</taxon>
        <taxon>Gunneridae</taxon>
        <taxon>Pentapetalae</taxon>
        <taxon>asterids</taxon>
        <taxon>campanulids</taxon>
        <taxon>Asterales</taxon>
        <taxon>Asteraceae</taxon>
        <taxon>Asteroideae</taxon>
        <taxon>Heliantheae alliance</taxon>
        <taxon>Tageteae</taxon>
        <taxon>Tagetes</taxon>
    </lineage>
</organism>
<comment type="subcellular location">
    <subcellularLocation>
        <location evidence="1">Membrane</location>
    </subcellularLocation>
</comment>
<evidence type="ECO:0000256" key="7">
    <source>
        <dbReference type="SAM" id="Phobius"/>
    </source>
</evidence>
<evidence type="ECO:0000256" key="1">
    <source>
        <dbReference type="ARBA" id="ARBA00004370"/>
    </source>
</evidence>
<feature type="transmembrane region" description="Helical" evidence="7">
    <location>
        <begin position="159"/>
        <end position="178"/>
    </location>
</feature>
<proteinExistence type="predicted"/>
<feature type="transmembrane region" description="Helical" evidence="7">
    <location>
        <begin position="227"/>
        <end position="248"/>
    </location>
</feature>
<keyword evidence="2" id="KW-0813">Transport</keyword>
<evidence type="ECO:0000256" key="5">
    <source>
        <dbReference type="ARBA" id="ARBA00022989"/>
    </source>
</evidence>
<keyword evidence="10" id="KW-1185">Reference proteome</keyword>